<evidence type="ECO:0000259" key="16">
    <source>
        <dbReference type="Pfam" id="PF02772"/>
    </source>
</evidence>
<keyword evidence="10 12" id="KW-0630">Potassium</keyword>
<comment type="function">
    <text evidence="12">Catalyzes the formation of S-adenosylmethionine from methionine and ATP.</text>
</comment>
<dbReference type="InterPro" id="IPR002133">
    <property type="entry name" value="S-AdoMet_synthetase"/>
</dbReference>
<dbReference type="InterPro" id="IPR022636">
    <property type="entry name" value="S-AdoMet_synthetase_sfam"/>
</dbReference>
<dbReference type="Proteomes" id="UP000242457">
    <property type="component" value="Unassembled WGS sequence"/>
</dbReference>
<keyword evidence="5 12" id="KW-0808">Transferase</keyword>
<comment type="cofactor">
    <cofactor evidence="12">
        <name>K(+)</name>
        <dbReference type="ChEBI" id="CHEBI:29103"/>
    </cofactor>
    <text evidence="12">Binds 1 potassium ion per subunit. The potassium ion interacts primarily with the substrate.</text>
</comment>
<evidence type="ECO:0000256" key="11">
    <source>
        <dbReference type="ARBA" id="ARBA00048344"/>
    </source>
</evidence>
<evidence type="ECO:0000256" key="8">
    <source>
        <dbReference type="ARBA" id="ARBA00022840"/>
    </source>
</evidence>
<dbReference type="FunFam" id="3.30.300.10:FF:000004">
    <property type="entry name" value="S-adenosylmethionine synthase"/>
    <property type="match status" value="1"/>
</dbReference>
<comment type="pathway">
    <text evidence="1 12">Amino-acid biosynthesis; S-adenosyl-L-methionine biosynthesis; S-adenosyl-L-methionine from L-methionine: step 1/1.</text>
</comment>
<dbReference type="NCBIfam" id="TIGR01034">
    <property type="entry name" value="metK"/>
    <property type="match status" value="1"/>
</dbReference>
<dbReference type="AlphaFoldDB" id="A0A2A3EFH2"/>
<name>A0A2A3EFH2_APICC</name>
<dbReference type="OrthoDB" id="5852090at2759"/>
<evidence type="ECO:0000313" key="19">
    <source>
        <dbReference type="Proteomes" id="UP000242457"/>
    </source>
</evidence>
<dbReference type="GO" id="GO:0046872">
    <property type="term" value="F:metal ion binding"/>
    <property type="evidence" value="ECO:0007669"/>
    <property type="project" value="UniProtKB-KW"/>
</dbReference>
<evidence type="ECO:0000256" key="6">
    <source>
        <dbReference type="ARBA" id="ARBA00022723"/>
    </source>
</evidence>
<keyword evidence="9 12" id="KW-0460">Magnesium</keyword>
<evidence type="ECO:0000256" key="3">
    <source>
        <dbReference type="ARBA" id="ARBA00022490"/>
    </source>
</evidence>
<dbReference type="HAMAP" id="MF_00086">
    <property type="entry name" value="S_AdoMet_synth1"/>
    <property type="match status" value="1"/>
</dbReference>
<sequence>MPETAHHMNGYANGHTPPELQQEGSFLFTSESVGEGHPDKMCDQISDAILDAHLKQDPNAKVACETVTKTGMVLLCGEITSKAVVDYQKIVRDTVKHIGYDDSSKGFDWHTLNLLVAIEQQSPNIADGVHLAREEKDLGAGDQQNKLEYDTVKHQYNESVDVHGREYLYLIHIISAGFDFKLCSVLLALDAQSPNIAAGVHENRSDEEVGAGDQGLMFGYATDETDECMPLTVVLAHKLNQKIAELRRSGELWWARPDSKTQVTCEYVMDHGACVPIRVHTVVVSLQHSEKICLEDLRKVVMEKIIKEVIPGRYLDDKTIFHVNPCGLFIIGGPQSDAGLTGRKIIVDTYGGWGAHGGGAFSGKDFTKVDRSAAYAARWVAKSLVKAGLCRRCLVQVSYAIGVAEPLSITVFDYGTSKLSQNELLDIVNKNFDLRPGKIVKELNLRNPIYQQTSTYGHFGREGFTWEQPKTLILD</sequence>
<evidence type="ECO:0000256" key="1">
    <source>
        <dbReference type="ARBA" id="ARBA00005224"/>
    </source>
</evidence>
<dbReference type="InterPro" id="IPR022628">
    <property type="entry name" value="S-AdoMet_synt_N"/>
</dbReference>
<evidence type="ECO:0000256" key="7">
    <source>
        <dbReference type="ARBA" id="ARBA00022741"/>
    </source>
</evidence>
<dbReference type="InterPro" id="IPR022631">
    <property type="entry name" value="ADOMET_SYNTHASE_CS"/>
</dbReference>
<dbReference type="GO" id="GO:0004478">
    <property type="term" value="F:methionine adenosyltransferase activity"/>
    <property type="evidence" value="ECO:0007669"/>
    <property type="project" value="UniProtKB-EC"/>
</dbReference>
<dbReference type="PROSITE" id="PS00377">
    <property type="entry name" value="ADOMET_SYNTHASE_2"/>
    <property type="match status" value="1"/>
</dbReference>
<dbReference type="GO" id="GO:0006556">
    <property type="term" value="P:S-adenosylmethionine biosynthetic process"/>
    <property type="evidence" value="ECO:0007669"/>
    <property type="project" value="UniProtKB-UniPathway"/>
</dbReference>
<comment type="similarity">
    <text evidence="2 13">Belongs to the AdoMet synthase family.</text>
</comment>
<keyword evidence="6 12" id="KW-0479">Metal-binding</keyword>
<keyword evidence="4 12" id="KW-0554">One-carbon metabolism</keyword>
<keyword evidence="7 12" id="KW-0547">Nucleotide-binding</keyword>
<dbReference type="CDD" id="cd18079">
    <property type="entry name" value="S-AdoMet_synt"/>
    <property type="match status" value="1"/>
</dbReference>
<gene>
    <name evidence="18" type="ORF">APICC_08137</name>
</gene>
<evidence type="ECO:0000256" key="12">
    <source>
        <dbReference type="RuleBase" id="RU000541"/>
    </source>
</evidence>
<evidence type="ECO:0000256" key="13">
    <source>
        <dbReference type="RuleBase" id="RU004462"/>
    </source>
</evidence>
<evidence type="ECO:0000256" key="4">
    <source>
        <dbReference type="ARBA" id="ARBA00022563"/>
    </source>
</evidence>
<dbReference type="Gene3D" id="3.30.300.10">
    <property type="match status" value="3"/>
</dbReference>
<feature type="domain" description="S-adenosylmethionine synthetase N-terminal" evidence="15">
    <location>
        <begin position="26"/>
        <end position="123"/>
    </location>
</feature>
<evidence type="ECO:0000259" key="15">
    <source>
        <dbReference type="Pfam" id="PF00438"/>
    </source>
</evidence>
<dbReference type="InterPro" id="IPR022630">
    <property type="entry name" value="S-AdoMet_synt_C"/>
</dbReference>
<dbReference type="FunFam" id="3.30.300.10:FF:000011">
    <property type="entry name" value="S-adenosylmethionine synthase"/>
    <property type="match status" value="1"/>
</dbReference>
<evidence type="ECO:0000256" key="5">
    <source>
        <dbReference type="ARBA" id="ARBA00022679"/>
    </source>
</evidence>
<dbReference type="GO" id="GO:0005524">
    <property type="term" value="F:ATP binding"/>
    <property type="evidence" value="ECO:0007669"/>
    <property type="project" value="UniProtKB-KW"/>
</dbReference>
<dbReference type="PROSITE" id="PS00376">
    <property type="entry name" value="ADOMET_SYNTHASE_1"/>
    <property type="match status" value="1"/>
</dbReference>
<evidence type="ECO:0000256" key="2">
    <source>
        <dbReference type="ARBA" id="ARBA00009685"/>
    </source>
</evidence>
<feature type="domain" description="S-adenosylmethionine synthetase central" evidence="16">
    <location>
        <begin position="208"/>
        <end position="329"/>
    </location>
</feature>
<dbReference type="UniPathway" id="UPA00315">
    <property type="reaction ID" value="UER00080"/>
</dbReference>
<evidence type="ECO:0000256" key="14">
    <source>
        <dbReference type="SAM" id="MobiDB-lite"/>
    </source>
</evidence>
<dbReference type="PANTHER" id="PTHR11964">
    <property type="entry name" value="S-ADENOSYLMETHIONINE SYNTHETASE"/>
    <property type="match status" value="1"/>
</dbReference>
<dbReference type="Pfam" id="PF02773">
    <property type="entry name" value="S-AdoMet_synt_C"/>
    <property type="match status" value="1"/>
</dbReference>
<keyword evidence="8 12" id="KW-0067">ATP-binding</keyword>
<organism evidence="18 19">
    <name type="scientific">Apis cerana cerana</name>
    <name type="common">Oriental honeybee</name>
    <dbReference type="NCBI Taxonomy" id="94128"/>
    <lineage>
        <taxon>Eukaryota</taxon>
        <taxon>Metazoa</taxon>
        <taxon>Ecdysozoa</taxon>
        <taxon>Arthropoda</taxon>
        <taxon>Hexapoda</taxon>
        <taxon>Insecta</taxon>
        <taxon>Pterygota</taxon>
        <taxon>Neoptera</taxon>
        <taxon>Endopterygota</taxon>
        <taxon>Hymenoptera</taxon>
        <taxon>Apocrita</taxon>
        <taxon>Aculeata</taxon>
        <taxon>Apoidea</taxon>
        <taxon>Anthophila</taxon>
        <taxon>Apidae</taxon>
        <taxon>Apis</taxon>
    </lineage>
</organism>
<accession>A0A2A3EFH2</accession>
<dbReference type="FunFam" id="3.30.300.10:FF:000003">
    <property type="entry name" value="S-adenosylmethionine synthase"/>
    <property type="match status" value="1"/>
</dbReference>
<dbReference type="InterPro" id="IPR022629">
    <property type="entry name" value="S-AdoMet_synt_central"/>
</dbReference>
<protein>
    <recommendedName>
        <fullName evidence="12">S-adenosylmethionine synthase</fullName>
        <ecNumber evidence="12">2.5.1.6</ecNumber>
    </recommendedName>
</protein>
<evidence type="ECO:0000256" key="10">
    <source>
        <dbReference type="ARBA" id="ARBA00022958"/>
    </source>
</evidence>
<feature type="region of interest" description="Disordered" evidence="14">
    <location>
        <begin position="1"/>
        <end position="21"/>
    </location>
</feature>
<reference evidence="18 19" key="1">
    <citation type="submission" date="2014-07" db="EMBL/GenBank/DDBJ databases">
        <title>Genomic and transcriptomic analysis on Apis cerana provide comprehensive insights into honey bee biology.</title>
        <authorList>
            <person name="Diao Q."/>
            <person name="Sun L."/>
            <person name="Zheng H."/>
            <person name="Zheng H."/>
            <person name="Xu S."/>
            <person name="Wang S."/>
            <person name="Zeng Z."/>
            <person name="Hu F."/>
            <person name="Su S."/>
            <person name="Wu J."/>
        </authorList>
    </citation>
    <scope>NUCLEOTIDE SEQUENCE [LARGE SCALE GENOMIC DNA]</scope>
    <source>
        <tissue evidence="18">Pupae without intestine</tissue>
    </source>
</reference>
<keyword evidence="3" id="KW-0963">Cytoplasm</keyword>
<evidence type="ECO:0000259" key="17">
    <source>
        <dbReference type="Pfam" id="PF02773"/>
    </source>
</evidence>
<dbReference type="SUPFAM" id="SSF55973">
    <property type="entry name" value="S-adenosylmethionine synthetase"/>
    <property type="match status" value="3"/>
</dbReference>
<dbReference type="EC" id="2.5.1.6" evidence="12"/>
<dbReference type="Pfam" id="PF02772">
    <property type="entry name" value="S-AdoMet_synt_M"/>
    <property type="match status" value="1"/>
</dbReference>
<dbReference type="FunFam" id="3.30.300.10:FF:000001">
    <property type="entry name" value="S-adenosylmethionine synthase"/>
    <property type="match status" value="1"/>
</dbReference>
<evidence type="ECO:0000313" key="18">
    <source>
        <dbReference type="EMBL" id="PBC30487.1"/>
    </source>
</evidence>
<keyword evidence="19" id="KW-1185">Reference proteome</keyword>
<comment type="catalytic activity">
    <reaction evidence="11 12">
        <text>L-methionine + ATP + H2O = S-adenosyl-L-methionine + phosphate + diphosphate</text>
        <dbReference type="Rhea" id="RHEA:21080"/>
        <dbReference type="ChEBI" id="CHEBI:15377"/>
        <dbReference type="ChEBI" id="CHEBI:30616"/>
        <dbReference type="ChEBI" id="CHEBI:33019"/>
        <dbReference type="ChEBI" id="CHEBI:43474"/>
        <dbReference type="ChEBI" id="CHEBI:57844"/>
        <dbReference type="ChEBI" id="CHEBI:59789"/>
        <dbReference type="EC" id="2.5.1.6"/>
    </reaction>
</comment>
<comment type="cofactor">
    <cofactor evidence="12">
        <name>Mg(2+)</name>
        <dbReference type="ChEBI" id="CHEBI:18420"/>
    </cofactor>
    <text evidence="12">Binds 2 magnesium ions per subunit. The magnesium ions interact primarily with the substrate.</text>
</comment>
<dbReference type="Pfam" id="PF00438">
    <property type="entry name" value="S-AdoMet_synt_N"/>
    <property type="match status" value="1"/>
</dbReference>
<dbReference type="STRING" id="94128.A0A2A3EFH2"/>
<feature type="domain" description="S-adenosylmethionine synthetase C-terminal" evidence="17">
    <location>
        <begin position="331"/>
        <end position="468"/>
    </location>
</feature>
<dbReference type="EMBL" id="KZ288259">
    <property type="protein sequence ID" value="PBC30487.1"/>
    <property type="molecule type" value="Genomic_DNA"/>
</dbReference>
<dbReference type="GO" id="GO:0006730">
    <property type="term" value="P:one-carbon metabolic process"/>
    <property type="evidence" value="ECO:0007669"/>
    <property type="project" value="UniProtKB-KW"/>
</dbReference>
<evidence type="ECO:0000256" key="9">
    <source>
        <dbReference type="ARBA" id="ARBA00022842"/>
    </source>
</evidence>
<proteinExistence type="inferred from homology"/>